<comment type="caution">
    <text evidence="2">The sequence shown here is derived from an EMBL/GenBank/DDBJ whole genome shotgun (WGS) entry which is preliminary data.</text>
</comment>
<dbReference type="Pfam" id="PF00668">
    <property type="entry name" value="Condensation"/>
    <property type="match status" value="1"/>
</dbReference>
<reference evidence="2 3" key="1">
    <citation type="journal article" date="2011" name="Plasmid">
        <title>Streptomyces turgidiscabies Car8 contains a modular pathogenicity island that shares virulence genes with other actinobacterial plant pathogens.</title>
        <authorList>
            <person name="Huguet-Tapia J.C."/>
            <person name="Badger J.H."/>
            <person name="Loria R."/>
            <person name="Pettis G.S."/>
        </authorList>
    </citation>
    <scope>NUCLEOTIDE SEQUENCE [LARGE SCALE GENOMIC DNA]</scope>
    <source>
        <strain evidence="2 3">Car8</strain>
    </source>
</reference>
<dbReference type="GO" id="GO:0008610">
    <property type="term" value="P:lipid biosynthetic process"/>
    <property type="evidence" value="ECO:0007669"/>
    <property type="project" value="UniProtKB-ARBA"/>
</dbReference>
<proteinExistence type="predicted"/>
<dbReference type="InterPro" id="IPR023213">
    <property type="entry name" value="CAT-like_dom_sf"/>
</dbReference>
<dbReference type="GO" id="GO:0043041">
    <property type="term" value="P:amino acid activation for nonribosomal peptide biosynthetic process"/>
    <property type="evidence" value="ECO:0007669"/>
    <property type="project" value="TreeGrafter"/>
</dbReference>
<dbReference type="AlphaFoldDB" id="L7F735"/>
<dbReference type="PANTHER" id="PTHR45527">
    <property type="entry name" value="NONRIBOSOMAL PEPTIDE SYNTHETASE"/>
    <property type="match status" value="1"/>
</dbReference>
<organism evidence="2 3">
    <name type="scientific">Streptomyces turgidiscabies (strain Car8)</name>
    <dbReference type="NCBI Taxonomy" id="698760"/>
    <lineage>
        <taxon>Bacteria</taxon>
        <taxon>Bacillati</taxon>
        <taxon>Actinomycetota</taxon>
        <taxon>Actinomycetes</taxon>
        <taxon>Kitasatosporales</taxon>
        <taxon>Streptomycetaceae</taxon>
        <taxon>Streptomyces</taxon>
    </lineage>
</organism>
<accession>L7F735</accession>
<dbReference type="GO" id="GO:0005829">
    <property type="term" value="C:cytosol"/>
    <property type="evidence" value="ECO:0007669"/>
    <property type="project" value="TreeGrafter"/>
</dbReference>
<dbReference type="GO" id="GO:0044550">
    <property type="term" value="P:secondary metabolite biosynthetic process"/>
    <property type="evidence" value="ECO:0007669"/>
    <property type="project" value="TreeGrafter"/>
</dbReference>
<protein>
    <submittedName>
        <fullName evidence="2">Putative linear gramicidin synthetase LgrC</fullName>
    </submittedName>
</protein>
<dbReference type="RefSeq" id="WP_006378428.1">
    <property type="nucleotide sequence ID" value="NZ_AEJB01000347.1"/>
</dbReference>
<dbReference type="EMBL" id="AEJB01000347">
    <property type="protein sequence ID" value="ELP66475.1"/>
    <property type="molecule type" value="Genomic_DNA"/>
</dbReference>
<dbReference type="GO" id="GO:0031177">
    <property type="term" value="F:phosphopantetheine binding"/>
    <property type="evidence" value="ECO:0007669"/>
    <property type="project" value="TreeGrafter"/>
</dbReference>
<feature type="domain" description="Condensation" evidence="1">
    <location>
        <begin position="6"/>
        <end position="98"/>
    </location>
</feature>
<dbReference type="SUPFAM" id="SSF52777">
    <property type="entry name" value="CoA-dependent acyltransferases"/>
    <property type="match status" value="1"/>
</dbReference>
<feature type="non-terminal residue" evidence="2">
    <location>
        <position position="110"/>
    </location>
</feature>
<evidence type="ECO:0000313" key="3">
    <source>
        <dbReference type="Proteomes" id="UP000010931"/>
    </source>
</evidence>
<evidence type="ECO:0000313" key="2">
    <source>
        <dbReference type="EMBL" id="ELP66475.1"/>
    </source>
</evidence>
<dbReference type="InterPro" id="IPR001242">
    <property type="entry name" value="Condensation_dom"/>
</dbReference>
<evidence type="ECO:0000259" key="1">
    <source>
        <dbReference type="Pfam" id="PF00668"/>
    </source>
</evidence>
<dbReference type="Proteomes" id="UP000010931">
    <property type="component" value="Unassembled WGS sequence"/>
</dbReference>
<keyword evidence="3" id="KW-1185">Reference proteome</keyword>
<dbReference type="PANTHER" id="PTHR45527:SF1">
    <property type="entry name" value="FATTY ACID SYNTHASE"/>
    <property type="match status" value="1"/>
</dbReference>
<sequence length="110" mass="12208">MTATTEAELPALLTAAARHRFNLSSKLPLRATLYTLDADTHVLLLLAHHIAGEGWSMAPLMRDLKTAYAARCTDSIPEFRQLPVHYADFAQWQRDLLGVAASPESLISRH</sequence>
<dbReference type="GO" id="GO:0003824">
    <property type="term" value="F:catalytic activity"/>
    <property type="evidence" value="ECO:0007669"/>
    <property type="project" value="InterPro"/>
</dbReference>
<name>L7F735_STRT8</name>
<gene>
    <name evidence="2" type="ORF">STRTUCAR8_08160</name>
</gene>
<dbReference type="Gene3D" id="3.30.559.10">
    <property type="entry name" value="Chloramphenicol acetyltransferase-like domain"/>
    <property type="match status" value="1"/>
</dbReference>